<reference evidence="3 4" key="1">
    <citation type="submission" date="2019-10" db="EMBL/GenBank/DDBJ databases">
        <title>Isolation and characterization of Methanoculleus sp. Wushi-C6 from a hot spring well.</title>
        <authorList>
            <person name="Chen S.-C."/>
            <person name="Lan Z.-H."/>
            <person name="You Y.-T."/>
            <person name="Lai M.-C."/>
        </authorList>
    </citation>
    <scope>NUCLEOTIDE SEQUENCE [LARGE SCALE GENOMIC DNA]</scope>
    <source>
        <strain evidence="3 4">Wushi-C6</strain>
    </source>
</reference>
<dbReference type="EMBL" id="WBKO01000003">
    <property type="protein sequence ID" value="MDV2482697.1"/>
    <property type="molecule type" value="Genomic_DNA"/>
</dbReference>
<keyword evidence="1" id="KW-0472">Membrane</keyword>
<accession>A0ABU3X3R6</accession>
<keyword evidence="1" id="KW-1133">Transmembrane helix</keyword>
<name>A0ABU3X3R6_9EURY</name>
<keyword evidence="1" id="KW-0812">Transmembrane</keyword>
<evidence type="ECO:0000313" key="4">
    <source>
        <dbReference type="Proteomes" id="UP001281203"/>
    </source>
</evidence>
<comment type="caution">
    <text evidence="3">The sequence shown here is derived from an EMBL/GenBank/DDBJ whole genome shotgun (WGS) entry which is preliminary data.</text>
</comment>
<dbReference type="Pfam" id="PF07790">
    <property type="entry name" value="Pilin_N"/>
    <property type="match status" value="1"/>
</dbReference>
<protein>
    <submittedName>
        <fullName evidence="3">Type IV pilin</fullName>
    </submittedName>
</protein>
<evidence type="ECO:0000259" key="2">
    <source>
        <dbReference type="Pfam" id="PF07790"/>
    </source>
</evidence>
<organism evidence="3 4">
    <name type="scientific">Methanoculleus caldifontis</name>
    <dbReference type="NCBI Taxonomy" id="2651577"/>
    <lineage>
        <taxon>Archaea</taxon>
        <taxon>Methanobacteriati</taxon>
        <taxon>Methanobacteriota</taxon>
        <taxon>Stenosarchaea group</taxon>
        <taxon>Methanomicrobia</taxon>
        <taxon>Methanomicrobiales</taxon>
        <taxon>Methanomicrobiaceae</taxon>
        <taxon>Methanoculleus</taxon>
    </lineage>
</organism>
<dbReference type="InterPro" id="IPR012859">
    <property type="entry name" value="Pilin_N_archaeal"/>
</dbReference>
<feature type="transmembrane region" description="Helical" evidence="1">
    <location>
        <begin position="21"/>
        <end position="46"/>
    </location>
</feature>
<proteinExistence type="predicted"/>
<dbReference type="Proteomes" id="UP001281203">
    <property type="component" value="Unassembled WGS sequence"/>
</dbReference>
<feature type="domain" description="Archaeal Type IV pilin N-terminal" evidence="2">
    <location>
        <begin position="20"/>
        <end position="88"/>
    </location>
</feature>
<evidence type="ECO:0000313" key="3">
    <source>
        <dbReference type="EMBL" id="MDV2482697.1"/>
    </source>
</evidence>
<gene>
    <name evidence="3" type="ORF">F8E02_11965</name>
</gene>
<keyword evidence="4" id="KW-1185">Reference proteome</keyword>
<evidence type="ECO:0000256" key="1">
    <source>
        <dbReference type="SAM" id="Phobius"/>
    </source>
</evidence>
<dbReference type="RefSeq" id="WP_317065819.1">
    <property type="nucleotide sequence ID" value="NZ_WBKO01000003.1"/>
</dbReference>
<sequence>MNGKAMQHESGRGIRHNHHAVSEVVSIVLLLAVVVVGVGIVAVTIYSQPAPEGTPQVDILVSETDTAVRLTHNGGDSLAEGSFYILADGMRLEDPPSLSGGAWPWSIGEVLQYGVTSAPGRVQVVYDGGGGAVLLKSATFSGTAGTAGPDVPAGPGGGGWIESELNISFDTTEERDAWVVNHFVGMLANNSIYLSQDGKSSGGATTWTYSGSFEFILSDSNTYLDLDTGQVTFAKNDKLKIGLNSGPNCAMRFFAIGHGGWHISATDVTITKNGFSLGDRTIVGGRIYEYSNFDSSIVMTTPSKKEVQTEFYVNNFQIINGKSDHPITLTNIRPADPTLLILDISKNDPCYFVGDAEIDEDTLELIGTRATG</sequence>